<evidence type="ECO:0000256" key="1">
    <source>
        <dbReference type="ARBA" id="ARBA00022741"/>
    </source>
</evidence>
<keyword evidence="3" id="KW-0175">Coiled coil</keyword>
<evidence type="ECO:0000256" key="2">
    <source>
        <dbReference type="ARBA" id="ARBA00022840"/>
    </source>
</evidence>
<evidence type="ECO:0000259" key="4">
    <source>
        <dbReference type="PROSITE" id="PS50011"/>
    </source>
</evidence>
<dbReference type="Proteomes" id="UP001249851">
    <property type="component" value="Unassembled WGS sequence"/>
</dbReference>
<keyword evidence="1" id="KW-0547">Nucleotide-binding</keyword>
<dbReference type="InterPro" id="IPR051681">
    <property type="entry name" value="Ser/Thr_Kinases-Pseudokinases"/>
</dbReference>
<dbReference type="GO" id="GO:0004672">
    <property type="term" value="F:protein kinase activity"/>
    <property type="evidence" value="ECO:0007669"/>
    <property type="project" value="InterPro"/>
</dbReference>
<evidence type="ECO:0000256" key="3">
    <source>
        <dbReference type="SAM" id="Coils"/>
    </source>
</evidence>
<keyword evidence="6" id="KW-0808">Transferase</keyword>
<name>A0AAD9QEG1_ACRCE</name>
<reference evidence="6" key="2">
    <citation type="journal article" date="2023" name="Science">
        <title>Genomic signatures of disease resistance in endangered staghorn corals.</title>
        <authorList>
            <person name="Vollmer S.V."/>
            <person name="Selwyn J.D."/>
            <person name="Despard B.A."/>
            <person name="Roesel C.L."/>
        </authorList>
    </citation>
    <scope>NUCLEOTIDE SEQUENCE</scope>
    <source>
        <strain evidence="6">K2</strain>
    </source>
</reference>
<feature type="domain" description="CAP-Gly" evidence="5">
    <location>
        <begin position="145"/>
        <end position="191"/>
    </location>
</feature>
<evidence type="ECO:0000259" key="5">
    <source>
        <dbReference type="PROSITE" id="PS50245"/>
    </source>
</evidence>
<protein>
    <submittedName>
        <fullName evidence="6">Serine/threonine-protein kinase</fullName>
    </submittedName>
</protein>
<evidence type="ECO:0000313" key="7">
    <source>
        <dbReference type="Proteomes" id="UP001249851"/>
    </source>
</evidence>
<organism evidence="6 7">
    <name type="scientific">Acropora cervicornis</name>
    <name type="common">Staghorn coral</name>
    <dbReference type="NCBI Taxonomy" id="6130"/>
    <lineage>
        <taxon>Eukaryota</taxon>
        <taxon>Metazoa</taxon>
        <taxon>Cnidaria</taxon>
        <taxon>Anthozoa</taxon>
        <taxon>Hexacorallia</taxon>
        <taxon>Scleractinia</taxon>
        <taxon>Astrocoeniina</taxon>
        <taxon>Acroporidae</taxon>
        <taxon>Acropora</taxon>
    </lineage>
</organism>
<dbReference type="AlphaFoldDB" id="A0AAD9QEG1"/>
<dbReference type="InterPro" id="IPR008266">
    <property type="entry name" value="Tyr_kinase_AS"/>
</dbReference>
<dbReference type="PROSITE" id="PS50011">
    <property type="entry name" value="PROTEIN_KINASE_DOM"/>
    <property type="match status" value="1"/>
</dbReference>
<dbReference type="GO" id="GO:0097527">
    <property type="term" value="P:necroptotic signaling pathway"/>
    <property type="evidence" value="ECO:0007669"/>
    <property type="project" value="TreeGrafter"/>
</dbReference>
<keyword evidence="7" id="KW-1185">Reference proteome</keyword>
<dbReference type="Pfam" id="PF00069">
    <property type="entry name" value="Pkinase"/>
    <property type="match status" value="1"/>
</dbReference>
<dbReference type="SUPFAM" id="SSF74924">
    <property type="entry name" value="Cap-Gly domain"/>
    <property type="match status" value="1"/>
</dbReference>
<feature type="domain" description="Protein kinase" evidence="4">
    <location>
        <begin position="454"/>
        <end position="695"/>
    </location>
</feature>
<dbReference type="Gene3D" id="1.10.510.10">
    <property type="entry name" value="Transferase(Phosphotransferase) domain 1"/>
    <property type="match status" value="1"/>
</dbReference>
<dbReference type="EMBL" id="JARQWQ010000039">
    <property type="protein sequence ID" value="KAK2559674.1"/>
    <property type="molecule type" value="Genomic_DNA"/>
</dbReference>
<dbReference type="Pfam" id="PF01302">
    <property type="entry name" value="CAP_GLY"/>
    <property type="match status" value="1"/>
</dbReference>
<reference evidence="6" key="1">
    <citation type="journal article" date="2023" name="G3 (Bethesda)">
        <title>Whole genome assembly and annotation of the endangered Caribbean coral Acropora cervicornis.</title>
        <authorList>
            <person name="Selwyn J.D."/>
            <person name="Vollmer S.V."/>
        </authorList>
    </citation>
    <scope>NUCLEOTIDE SEQUENCE</scope>
    <source>
        <strain evidence="6">K2</strain>
    </source>
</reference>
<dbReference type="PROSITE" id="PS00109">
    <property type="entry name" value="PROTEIN_KINASE_TYR"/>
    <property type="match status" value="1"/>
</dbReference>
<dbReference type="InterPro" id="IPR011009">
    <property type="entry name" value="Kinase-like_dom_sf"/>
</dbReference>
<dbReference type="PANTHER" id="PTHR44329:SF298">
    <property type="entry name" value="MIXED LINEAGE KINASE DOMAIN-LIKE PROTEIN"/>
    <property type="match status" value="1"/>
</dbReference>
<comment type="caution">
    <text evidence="6">The sequence shown here is derived from an EMBL/GenBank/DDBJ whole genome shotgun (WGS) entry which is preliminary data.</text>
</comment>
<proteinExistence type="predicted"/>
<dbReference type="Gene3D" id="2.30.30.190">
    <property type="entry name" value="CAP Gly-rich-like domain"/>
    <property type="match status" value="1"/>
</dbReference>
<sequence length="695" mass="78573">MEKKTYYILLRDLQDPSTQSSGMLWGMSLLSNYMYGTPTPLVLKGELFESLPADEQPIEAEGKCSVRGLKQRCLQVECPLEDLTVISEKEANMLLAVQSYHKRCSIVSENRSLLDLGVAGNEGCQVSVWMDDMKKDVGAAIHYVGAVPPYDGIMFGIEIMDPLFRNRGTTDGTFRCQRYFNCAARAGMFVSLDKISIPSTEEKEMNSNLETENIQDDYTHVMVGESELNGHDSGMESSGHSIMEAGVLDDEGHFLDLGKNLSEQAEGKANENESEDLEELLTFKDLYLKENKMVKELQNVLKESTLKISSLEKDLCEERAAREKWIEKCNSLQKALSEQVLQQTETEFQLVEQREKIQKMQKCFMSEWQEIEKCLIEERASKEKIEQQLSDSLLQLEREQKSNVALKNEIETLARKHSCQEGLEQPTEQPDVSTVPVFDSSHCEWLIDCSEVEVVDSKSSGAGAWGVVKEGRFRGSRVAVKQIRELILSPHNRHLFMREMTIAFRCRHPCLLQFIGATNNDGVPLIITELMDASLRDLLKEQLLRKADVINIALDVARALNHLHLSKPPIIHLDLSSANVLLWRQGNQWRAKVSDNGPANFMRKCKASNTGSVIYSAPEALSSEQSPKLDVYSFGLLLCEMCICELPVPERMEAQISVMTDEDLRELVRSCVRKDLKERPSMAEVLLKLESVDQQ</sequence>
<dbReference type="InterPro" id="IPR000719">
    <property type="entry name" value="Prot_kinase_dom"/>
</dbReference>
<accession>A0AAD9QEG1</accession>
<dbReference type="PROSITE" id="PS50245">
    <property type="entry name" value="CAP_GLY_2"/>
    <property type="match status" value="1"/>
</dbReference>
<dbReference type="SMART" id="SM01052">
    <property type="entry name" value="CAP_GLY"/>
    <property type="match status" value="1"/>
</dbReference>
<gene>
    <name evidence="6" type="ORF">P5673_017760</name>
</gene>
<keyword evidence="6" id="KW-0418">Kinase</keyword>
<dbReference type="PANTHER" id="PTHR44329">
    <property type="entry name" value="SERINE/THREONINE-PROTEIN KINASE TNNI3K-RELATED"/>
    <property type="match status" value="1"/>
</dbReference>
<dbReference type="InterPro" id="IPR000938">
    <property type="entry name" value="CAP-Gly_domain"/>
</dbReference>
<dbReference type="GO" id="GO:0005524">
    <property type="term" value="F:ATP binding"/>
    <property type="evidence" value="ECO:0007669"/>
    <property type="project" value="UniProtKB-KW"/>
</dbReference>
<keyword evidence="2" id="KW-0067">ATP-binding</keyword>
<evidence type="ECO:0000313" key="6">
    <source>
        <dbReference type="EMBL" id="KAK2559674.1"/>
    </source>
</evidence>
<feature type="coiled-coil region" evidence="3">
    <location>
        <begin position="382"/>
        <end position="416"/>
    </location>
</feature>
<dbReference type="SUPFAM" id="SSF56112">
    <property type="entry name" value="Protein kinase-like (PK-like)"/>
    <property type="match status" value="1"/>
</dbReference>
<dbReference type="InterPro" id="IPR036859">
    <property type="entry name" value="CAP-Gly_dom_sf"/>
</dbReference>